<feature type="chain" id="PRO_5028252909" evidence="3">
    <location>
        <begin position="19"/>
        <end position="495"/>
    </location>
</feature>
<dbReference type="RefSeq" id="XP_031551390.1">
    <property type="nucleotide sequence ID" value="XM_031695530.1"/>
</dbReference>
<feature type="transmembrane region" description="Helical" evidence="2">
    <location>
        <begin position="42"/>
        <end position="65"/>
    </location>
</feature>
<dbReference type="KEGG" id="aten:116288706"/>
<keyword evidence="4" id="KW-1185">Reference proteome</keyword>
<keyword evidence="3" id="KW-0732">Signal</keyword>
<evidence type="ECO:0000313" key="5">
    <source>
        <dbReference type="RefSeq" id="XP_031551390.1"/>
    </source>
</evidence>
<reference evidence="5" key="1">
    <citation type="submission" date="2025-08" db="UniProtKB">
        <authorList>
            <consortium name="RefSeq"/>
        </authorList>
    </citation>
    <scope>IDENTIFICATION</scope>
    <source>
        <tissue evidence="5">Tentacle</tissue>
    </source>
</reference>
<gene>
    <name evidence="5" type="primary">LOC116288706</name>
</gene>
<evidence type="ECO:0000256" key="3">
    <source>
        <dbReference type="SAM" id="SignalP"/>
    </source>
</evidence>
<keyword evidence="2" id="KW-1133">Transmembrane helix</keyword>
<keyword evidence="2" id="KW-0812">Transmembrane</keyword>
<dbReference type="InParanoid" id="A0A6P8HFN5"/>
<feature type="signal peptide" evidence="3">
    <location>
        <begin position="1"/>
        <end position="18"/>
    </location>
</feature>
<dbReference type="AlphaFoldDB" id="A0A6P8HFN5"/>
<dbReference type="OrthoDB" id="10315517at2759"/>
<name>A0A6P8HFN5_ACTTE</name>
<evidence type="ECO:0000313" key="4">
    <source>
        <dbReference type="Proteomes" id="UP000515163"/>
    </source>
</evidence>
<proteinExistence type="predicted"/>
<sequence length="495" mass="55311">MKISYFLGILVQLWIVQAFNETDVVRAPRAEEPTEEPETPVWYYLPIVVGVLALLTVIVVLYMNGKRRAMRRRRRRAERQTMHISVPVEGTLTSLMGNASVDVVAVNARPIGNPQLKTKMLQTFNDEESLSNSFENYNDDGSDDALGALEDYINTKGLDYGQDSRTSVSQPNFKGNQNVNTNMLGKFENGASKKVPFIPPAISVELVRKQSEKDSQIERGNRNKNHGALLPDWGHRKEELVYENQNSASVRAAKSFENFREQGQQPLYVNNTQAFLMKKEKSGEHFNKNQPMPELPLKRKLRRTDGLEAQTKTWEKGRSSNYENVFGGEGVGGSWQRGAVYQKNKNRAYVVGQGTKSSNLKDGPDYENAPSFGGKLLAQKTQMAASCGSQGAPKVTSHESRRRGAGFTREDNKAVRRSRSNVDAMLQPAVYTNEGGHYGQGALESKESISSDNHQTNTESLMHLLGLPINLSCSDQVNTCEDDYLPMDDYDDNQA</sequence>
<dbReference type="Proteomes" id="UP000515163">
    <property type="component" value="Unplaced"/>
</dbReference>
<keyword evidence="2" id="KW-0472">Membrane</keyword>
<dbReference type="GeneID" id="116288706"/>
<accession>A0A6P8HFN5</accession>
<evidence type="ECO:0000256" key="1">
    <source>
        <dbReference type="SAM" id="MobiDB-lite"/>
    </source>
</evidence>
<organism evidence="4 5">
    <name type="scientific">Actinia tenebrosa</name>
    <name type="common">Australian red waratah sea anemone</name>
    <dbReference type="NCBI Taxonomy" id="6105"/>
    <lineage>
        <taxon>Eukaryota</taxon>
        <taxon>Metazoa</taxon>
        <taxon>Cnidaria</taxon>
        <taxon>Anthozoa</taxon>
        <taxon>Hexacorallia</taxon>
        <taxon>Actiniaria</taxon>
        <taxon>Actiniidae</taxon>
        <taxon>Actinia</taxon>
    </lineage>
</organism>
<feature type="region of interest" description="Disordered" evidence="1">
    <location>
        <begin position="387"/>
        <end position="419"/>
    </location>
</feature>
<evidence type="ECO:0000256" key="2">
    <source>
        <dbReference type="SAM" id="Phobius"/>
    </source>
</evidence>
<protein>
    <submittedName>
        <fullName evidence="5">Uncharacterized protein LOC116288706</fullName>
    </submittedName>
</protein>